<comment type="caution">
    <text evidence="2">The sequence shown here is derived from an EMBL/GenBank/DDBJ whole genome shotgun (WGS) entry which is preliminary data.</text>
</comment>
<evidence type="ECO:0000313" key="3">
    <source>
        <dbReference type="Proteomes" id="UP001145022"/>
    </source>
</evidence>
<name>A0ABQ5PI18_9PSED</name>
<gene>
    <name evidence="2" type="ORF">RS3R1_22680</name>
</gene>
<protein>
    <submittedName>
        <fullName evidence="2">Uncharacterized protein</fullName>
    </submittedName>
</protein>
<reference evidence="2" key="3">
    <citation type="journal article" date="2023" name="J. Biotechnol.">
        <title>Draft Genome Sequences of Endophytic Pseudomonas Strains, Isolated from the Interior of Brassicaceae Plants.</title>
        <authorList>
            <person name="Kaneko H."/>
            <person name="Furuya T."/>
        </authorList>
    </citation>
    <scope>NUCLEOTIDE SEQUENCE</scope>
    <source>
        <strain evidence="2">RS3R-1</strain>
    </source>
</reference>
<dbReference type="EMBL" id="BSCQ01000031">
    <property type="protein sequence ID" value="GLH43180.1"/>
    <property type="molecule type" value="Genomic_DNA"/>
</dbReference>
<keyword evidence="1" id="KW-0812">Transmembrane</keyword>
<evidence type="ECO:0000313" key="2">
    <source>
        <dbReference type="EMBL" id="GLH43180.1"/>
    </source>
</evidence>
<keyword evidence="3" id="KW-1185">Reference proteome</keyword>
<organism evidence="2 3">
    <name type="scientific">Pseudomonas atacamensis</name>
    <dbReference type="NCBI Taxonomy" id="2565368"/>
    <lineage>
        <taxon>Bacteria</taxon>
        <taxon>Pseudomonadati</taxon>
        <taxon>Pseudomonadota</taxon>
        <taxon>Gammaproteobacteria</taxon>
        <taxon>Pseudomonadales</taxon>
        <taxon>Pseudomonadaceae</taxon>
        <taxon>Pseudomonas</taxon>
    </lineage>
</organism>
<proteinExistence type="predicted"/>
<dbReference type="Proteomes" id="UP001145022">
    <property type="component" value="Unassembled WGS sequence"/>
</dbReference>
<accession>A0ABQ5PI18</accession>
<keyword evidence="1" id="KW-1133">Transmembrane helix</keyword>
<feature type="transmembrane region" description="Helical" evidence="1">
    <location>
        <begin position="37"/>
        <end position="59"/>
    </location>
</feature>
<reference evidence="2" key="1">
    <citation type="journal article" date="2021" name="Sci. Rep.">
        <title>An efficient direct screening system for microorganisms that activate plant immune responses based on plant-microbe interactions using cultured plant cells.</title>
        <authorList>
            <person name="Kurokawa M."/>
            <person name="Nakano M."/>
            <person name="Kitahata N."/>
            <person name="Kuchitsu K."/>
            <person name="Furuya T."/>
        </authorList>
    </citation>
    <scope>NUCLEOTIDE SEQUENCE</scope>
    <source>
        <strain evidence="2">RS3R-1</strain>
    </source>
</reference>
<reference evidence="2" key="2">
    <citation type="submission" date="2022-11" db="EMBL/GenBank/DDBJ databases">
        <title>Draft genome sequencing of Pseudomonas atacamensis RS3R1.</title>
        <authorList>
            <person name="Furuya T."/>
            <person name="Kaneko H."/>
        </authorList>
    </citation>
    <scope>NUCLEOTIDE SEQUENCE</scope>
    <source>
        <strain evidence="2">RS3R-1</strain>
    </source>
</reference>
<keyword evidence="1" id="KW-0472">Membrane</keyword>
<sequence>MFDFVERSLRSHARINPSTQPSDVAGGSKARSKALELALIVEWGGFAAGSCAALLSLLWE</sequence>
<evidence type="ECO:0000256" key="1">
    <source>
        <dbReference type="SAM" id="Phobius"/>
    </source>
</evidence>